<proteinExistence type="predicted"/>
<evidence type="ECO:0000313" key="2">
    <source>
        <dbReference type="Proteomes" id="UP001152888"/>
    </source>
</evidence>
<dbReference type="AlphaFoldDB" id="A0A9P0K6B2"/>
<name>A0A9P0K6B2_ACAOB</name>
<reference evidence="1" key="1">
    <citation type="submission" date="2022-03" db="EMBL/GenBank/DDBJ databases">
        <authorList>
            <person name="Sayadi A."/>
        </authorList>
    </citation>
    <scope>NUCLEOTIDE SEQUENCE</scope>
</reference>
<dbReference type="EMBL" id="CAKOFQ010006750">
    <property type="protein sequence ID" value="CAH1968012.1"/>
    <property type="molecule type" value="Genomic_DNA"/>
</dbReference>
<dbReference type="OrthoDB" id="6510177at2759"/>
<gene>
    <name evidence="1" type="ORF">ACAOBT_LOCUS7651</name>
</gene>
<sequence>MMQLSELDFRVRYTKTPSNLTLENVCFELPKIDRKLLDFMEDNSTKKDPSIQMDPALYCSFVEAMKKECYTRSILELWNFNRKKIRSLTKNDIVNQLNNYDSNYFGKLKDINGLLGGITRNETGHIISATAIQNFWYLTINFSAVDMDKSGNMAGTADWASEEALEWEKTFLKIMENVSLLYNNSFFYESGRRYGRYYF</sequence>
<dbReference type="Proteomes" id="UP001152888">
    <property type="component" value="Unassembled WGS sequence"/>
</dbReference>
<comment type="caution">
    <text evidence="1">The sequence shown here is derived from an EMBL/GenBank/DDBJ whole genome shotgun (WGS) entry which is preliminary data.</text>
</comment>
<organism evidence="1 2">
    <name type="scientific">Acanthoscelides obtectus</name>
    <name type="common">Bean weevil</name>
    <name type="synonym">Bruchus obtectus</name>
    <dbReference type="NCBI Taxonomy" id="200917"/>
    <lineage>
        <taxon>Eukaryota</taxon>
        <taxon>Metazoa</taxon>
        <taxon>Ecdysozoa</taxon>
        <taxon>Arthropoda</taxon>
        <taxon>Hexapoda</taxon>
        <taxon>Insecta</taxon>
        <taxon>Pterygota</taxon>
        <taxon>Neoptera</taxon>
        <taxon>Endopterygota</taxon>
        <taxon>Coleoptera</taxon>
        <taxon>Polyphaga</taxon>
        <taxon>Cucujiformia</taxon>
        <taxon>Chrysomeloidea</taxon>
        <taxon>Chrysomelidae</taxon>
        <taxon>Bruchinae</taxon>
        <taxon>Bruchini</taxon>
        <taxon>Acanthoscelides</taxon>
    </lineage>
</organism>
<keyword evidence="2" id="KW-1185">Reference proteome</keyword>
<accession>A0A9P0K6B2</accession>
<evidence type="ECO:0000313" key="1">
    <source>
        <dbReference type="EMBL" id="CAH1968012.1"/>
    </source>
</evidence>
<protein>
    <submittedName>
        <fullName evidence="1">Uncharacterized protein</fullName>
    </submittedName>
</protein>